<dbReference type="PROSITE" id="PS50075">
    <property type="entry name" value="CARRIER"/>
    <property type="match status" value="1"/>
</dbReference>
<evidence type="ECO:0000259" key="4">
    <source>
        <dbReference type="PROSITE" id="PS50075"/>
    </source>
</evidence>
<dbReference type="CDD" id="cd19531">
    <property type="entry name" value="LCL_NRPS-like"/>
    <property type="match status" value="1"/>
</dbReference>
<dbReference type="Pfam" id="PF18563">
    <property type="entry name" value="TubC_N"/>
    <property type="match status" value="1"/>
</dbReference>
<sequence>MSVFHLLDELRRDRIDIRLTGERLVVGAKETPIRPELLRALRERKSEVIAFLREVSAAAGPPAGHAPIPAAATRDHYAVSHAQKRLWVLDQLRPGLTAYHISSAHCLEGDLDVPVLNRAFDELVRRHESLRTSFAFVDGQPVQQVHPPGAFSFQIEIEREAPDGPTAGCLDERVKAYPGNVRFDLSAVPLLRARLFAAAPQRHLLVLVIHHIVADAWSVRVLMEELTSLYESFRLGRESSLPALPIQCKDYTAWQHARLAGDGLQPHEAYWLNRFAGELPVLDLPADFPRPARRDYAGASRFAFLPQSTVGRLRAVGTAAGATLFMVLMATVKALLYRYTGDEDIVVGTTTTGRVRPELRGQIGFFVNTLPLRTAFSGKENFRALLDRVRAGVVDAFEHETYPFDQLVEKLALPNRADRNPLFDVLVEFIDQDLYAGNPIELPRLRISEYLLAEHTSKFDLSVRFLVEPEGIRIHLEYDTALFGPRKIASLAEHYLGLVEAVLAGEHTPLRELPYLSQPERETLSRFGTTAPVAFPPVTLHALFEAQAERTPDAIAVACGTATCTYRQLDERANRLAHALRRKGVRPDQVVGILAERSMSMIAGLLGILKAGGAYLPLSPADPAPRLEYALHDSGATVLLLQTGWPGKVTFAGTVLDLEDPATFDGPAAALPAVNQPSDLAYVIYTSGSTGRPKGVMIEHRSVVNRLCWMQRRYPLGASDVILQKTSFAFDVSVWELFWWSLAGARVCLLAPGDEKSPAAIAEAVRQHGVTVAHFVPSMLNAFLDHLEASGEAGKLAGLKRVFASGEALKPAHAARFNRLVTRPVRTRLTNLYGPTEATVDVTYYDCPDAEETGKVPIGRPIDNTGLYILAHGQLQPAGIPGELCIGGAGVARGYINAAELTRLKFVADPFVPGQQMYRTGDLACWLPDGNIEYLGRMDHQVKIRGHRIEPGEIVNALHALPGITEAVVLPKPDGQNGDYLAAYLVGTGEVDAEQVRLRLAGTLPAAMIPSVFYQVPFIPVTANGKADTRALLATGETGLLAETVWVGPSNPEEEWLLHAFGQLLHVPHLGVTQNLFSVGLTSLKVIQAHRLIETRFPGKMEISQLFSNPTVQQMAQCIAPRAGHPLPEATANVLDF</sequence>
<dbReference type="InterPro" id="IPR020459">
    <property type="entry name" value="AMP-binding"/>
</dbReference>
<dbReference type="Gene3D" id="3.30.559.10">
    <property type="entry name" value="Chloramphenicol acetyltransferase-like domain"/>
    <property type="match status" value="1"/>
</dbReference>
<dbReference type="Gene3D" id="1.10.1200.10">
    <property type="entry name" value="ACP-like"/>
    <property type="match status" value="1"/>
</dbReference>
<dbReference type="InterPro" id="IPR023213">
    <property type="entry name" value="CAT-like_dom_sf"/>
</dbReference>
<dbReference type="Gene3D" id="3.40.50.980">
    <property type="match status" value="2"/>
</dbReference>
<dbReference type="Pfam" id="PF00668">
    <property type="entry name" value="Condensation"/>
    <property type="match status" value="1"/>
</dbReference>
<dbReference type="InterPro" id="IPR044894">
    <property type="entry name" value="TubC_N_sf"/>
</dbReference>
<reference evidence="5" key="1">
    <citation type="submission" date="2020-02" db="EMBL/GenBank/DDBJ databases">
        <authorList>
            <person name="Meier V. D."/>
        </authorList>
    </citation>
    <scope>NUCLEOTIDE SEQUENCE</scope>
    <source>
        <strain evidence="5">AVDCRST_MAG56</strain>
    </source>
</reference>
<evidence type="ECO:0000256" key="3">
    <source>
        <dbReference type="ARBA" id="ARBA00022553"/>
    </source>
</evidence>
<dbReference type="Gene3D" id="3.30.300.30">
    <property type="match status" value="1"/>
</dbReference>
<feature type="domain" description="Carrier" evidence="4">
    <location>
        <begin position="1048"/>
        <end position="1123"/>
    </location>
</feature>
<dbReference type="FunFam" id="3.40.50.980:FF:000001">
    <property type="entry name" value="Non-ribosomal peptide synthetase"/>
    <property type="match status" value="1"/>
</dbReference>
<dbReference type="FunFam" id="3.40.50.12780:FF:000012">
    <property type="entry name" value="Non-ribosomal peptide synthetase"/>
    <property type="match status" value="1"/>
</dbReference>
<name>A0A6J4IJC0_9SPHI</name>
<dbReference type="SUPFAM" id="SSF56801">
    <property type="entry name" value="Acetyl-CoA synthetase-like"/>
    <property type="match status" value="1"/>
</dbReference>
<evidence type="ECO:0000313" key="5">
    <source>
        <dbReference type="EMBL" id="CAA9252235.1"/>
    </source>
</evidence>
<comment type="cofactor">
    <cofactor evidence="1">
        <name>pantetheine 4'-phosphate</name>
        <dbReference type="ChEBI" id="CHEBI:47942"/>
    </cofactor>
</comment>
<dbReference type="InterPro" id="IPR020845">
    <property type="entry name" value="AMP-binding_CS"/>
</dbReference>
<dbReference type="FunFam" id="2.30.38.10:FF:000001">
    <property type="entry name" value="Non-ribosomal peptide synthetase PvdI"/>
    <property type="match status" value="1"/>
</dbReference>
<dbReference type="InterPro" id="IPR001242">
    <property type="entry name" value="Condensation_dom"/>
</dbReference>
<organism evidence="5">
    <name type="scientific">uncultured Cytophagales bacterium</name>
    <dbReference type="NCBI Taxonomy" id="158755"/>
    <lineage>
        <taxon>Bacteria</taxon>
        <taxon>Pseudomonadati</taxon>
        <taxon>Bacteroidota</taxon>
        <taxon>Sphingobacteriia</taxon>
        <taxon>Sphingobacteriales</taxon>
        <taxon>environmental samples</taxon>
    </lineage>
</organism>
<accession>A0A6J4IJC0</accession>
<dbReference type="InterPro" id="IPR025110">
    <property type="entry name" value="AMP-bd_C"/>
</dbReference>
<dbReference type="Pfam" id="PF13193">
    <property type="entry name" value="AMP-binding_C"/>
    <property type="match status" value="1"/>
</dbReference>
<dbReference type="Gene3D" id="1.10.10.1830">
    <property type="entry name" value="Non-ribosomal peptide synthase, adenylation domain"/>
    <property type="match status" value="1"/>
</dbReference>
<dbReference type="EMBL" id="CADCTQ010000182">
    <property type="protein sequence ID" value="CAA9252235.1"/>
    <property type="molecule type" value="Genomic_DNA"/>
</dbReference>
<dbReference type="SUPFAM" id="SSF47336">
    <property type="entry name" value="ACP-like"/>
    <property type="match status" value="1"/>
</dbReference>
<dbReference type="InterPro" id="IPR000873">
    <property type="entry name" value="AMP-dep_synth/lig_dom"/>
</dbReference>
<dbReference type="InterPro" id="IPR045851">
    <property type="entry name" value="AMP-bd_C_sf"/>
</dbReference>
<evidence type="ECO:0000256" key="2">
    <source>
        <dbReference type="ARBA" id="ARBA00022450"/>
    </source>
</evidence>
<dbReference type="GO" id="GO:0047527">
    <property type="term" value="F:2,3-dihydroxybenzoate-serine ligase activity"/>
    <property type="evidence" value="ECO:0007669"/>
    <property type="project" value="TreeGrafter"/>
</dbReference>
<evidence type="ECO:0000256" key="1">
    <source>
        <dbReference type="ARBA" id="ARBA00001957"/>
    </source>
</evidence>
<dbReference type="PANTHER" id="PTHR45527">
    <property type="entry name" value="NONRIBOSOMAL PEPTIDE SYNTHETASE"/>
    <property type="match status" value="1"/>
</dbReference>
<dbReference type="InterPro" id="IPR010071">
    <property type="entry name" value="AA_adenyl_dom"/>
</dbReference>
<gene>
    <name evidence="5" type="ORF">AVDCRST_MAG56-2161</name>
</gene>
<dbReference type="Pfam" id="PF00501">
    <property type="entry name" value="AMP-binding"/>
    <property type="match status" value="1"/>
</dbReference>
<dbReference type="PRINTS" id="PR00154">
    <property type="entry name" value="AMPBINDING"/>
</dbReference>
<dbReference type="GO" id="GO:0043041">
    <property type="term" value="P:amino acid activation for nonribosomal peptide biosynthetic process"/>
    <property type="evidence" value="ECO:0007669"/>
    <property type="project" value="TreeGrafter"/>
</dbReference>
<dbReference type="GO" id="GO:0009239">
    <property type="term" value="P:enterobactin biosynthetic process"/>
    <property type="evidence" value="ECO:0007669"/>
    <property type="project" value="TreeGrafter"/>
</dbReference>
<dbReference type="InterPro" id="IPR036736">
    <property type="entry name" value="ACP-like_sf"/>
</dbReference>
<dbReference type="GO" id="GO:0009366">
    <property type="term" value="C:enterobactin synthetase complex"/>
    <property type="evidence" value="ECO:0007669"/>
    <property type="project" value="TreeGrafter"/>
</dbReference>
<dbReference type="PROSITE" id="PS00455">
    <property type="entry name" value="AMP_BINDING"/>
    <property type="match status" value="1"/>
</dbReference>
<dbReference type="AlphaFoldDB" id="A0A6J4IJC0"/>
<keyword evidence="3" id="KW-0597">Phosphoprotein</keyword>
<dbReference type="Gene3D" id="3.30.559.30">
    <property type="entry name" value="Nonribosomal peptide synthetase, condensation domain"/>
    <property type="match status" value="1"/>
</dbReference>
<dbReference type="InterPro" id="IPR041464">
    <property type="entry name" value="TubC_N"/>
</dbReference>
<dbReference type="FunFam" id="3.40.50.980:FF:000002">
    <property type="entry name" value="Enterobactin synthetase component F"/>
    <property type="match status" value="1"/>
</dbReference>
<dbReference type="CDD" id="cd05930">
    <property type="entry name" value="A_NRPS"/>
    <property type="match status" value="1"/>
</dbReference>
<dbReference type="GO" id="GO:0031177">
    <property type="term" value="F:phosphopantetheine binding"/>
    <property type="evidence" value="ECO:0007669"/>
    <property type="project" value="TreeGrafter"/>
</dbReference>
<dbReference type="SUPFAM" id="SSF52777">
    <property type="entry name" value="CoA-dependent acyltransferases"/>
    <property type="match status" value="2"/>
</dbReference>
<dbReference type="NCBIfam" id="TIGR01733">
    <property type="entry name" value="AA-adenyl-dom"/>
    <property type="match status" value="1"/>
</dbReference>
<keyword evidence="2" id="KW-0596">Phosphopantetheine</keyword>
<dbReference type="PANTHER" id="PTHR45527:SF1">
    <property type="entry name" value="FATTY ACID SYNTHASE"/>
    <property type="match status" value="1"/>
</dbReference>
<dbReference type="InterPro" id="IPR009081">
    <property type="entry name" value="PP-bd_ACP"/>
</dbReference>
<dbReference type="GO" id="GO:0005829">
    <property type="term" value="C:cytosol"/>
    <property type="evidence" value="ECO:0007669"/>
    <property type="project" value="TreeGrafter"/>
</dbReference>
<dbReference type="Gene3D" id="2.30.38.10">
    <property type="entry name" value="Luciferase, Domain 3"/>
    <property type="match status" value="1"/>
</dbReference>
<protein>
    <submittedName>
        <fullName evidence="5">Polyketide synthase modules and related proteins</fullName>
    </submittedName>
</protein>
<proteinExistence type="predicted"/>
<dbReference type="Pfam" id="PF00550">
    <property type="entry name" value="PP-binding"/>
    <property type="match status" value="1"/>
</dbReference>